<keyword evidence="3" id="KW-1185">Reference proteome</keyword>
<dbReference type="OrthoDB" id="4337792at2759"/>
<gene>
    <name evidence="2" type="ORF">AAL_08399</name>
</gene>
<organism evidence="2 3">
    <name type="scientific">Moelleriella libera RCEF 2490</name>
    <dbReference type="NCBI Taxonomy" id="1081109"/>
    <lineage>
        <taxon>Eukaryota</taxon>
        <taxon>Fungi</taxon>
        <taxon>Dikarya</taxon>
        <taxon>Ascomycota</taxon>
        <taxon>Pezizomycotina</taxon>
        <taxon>Sordariomycetes</taxon>
        <taxon>Hypocreomycetidae</taxon>
        <taxon>Hypocreales</taxon>
        <taxon>Clavicipitaceae</taxon>
        <taxon>Moelleriella</taxon>
    </lineage>
</organism>
<comment type="caution">
    <text evidence="2">The sequence shown here is derived from an EMBL/GenBank/DDBJ whole genome shotgun (WGS) entry which is preliminary data.</text>
</comment>
<sequence length="309" mass="33448">MAMGLHRGPGAVRVPFVVGRLRSEARRRLWAAVLDLVLQGHLDSGAPLLLLSPEDCDTRRPAGSNDREEAGDESGIASPEAGTALASIQILPHRHEQQQQRQQHDDYMIRSWDVSPVYYLGRKMCVNSAMACASIACCSDGGKSALFFQLAYVGRASFKGPLDLSVILTLGLEGLMRLEHGRDKLLGRAEQARQSSIAQHLEAVRTRLLDGIRFAGRQNEGVSLWSVLLSRMDGSSTAAMGDSDRAGTRHGESEGLDARVGLRLGEAAVAAVAEELLYPVPRVSSYTEPESALDFIDPGLCFVRDAAEL</sequence>
<feature type="compositionally biased region" description="Basic and acidic residues" evidence="1">
    <location>
        <begin position="56"/>
        <end position="68"/>
    </location>
</feature>
<accession>A0A167VB90</accession>
<dbReference type="CDD" id="cd12148">
    <property type="entry name" value="fungal_TF_MHR"/>
    <property type="match status" value="1"/>
</dbReference>
<name>A0A167VB90_9HYPO</name>
<evidence type="ECO:0000313" key="3">
    <source>
        <dbReference type="Proteomes" id="UP000078544"/>
    </source>
</evidence>
<evidence type="ECO:0000313" key="2">
    <source>
        <dbReference type="EMBL" id="KZZ87294.1"/>
    </source>
</evidence>
<feature type="region of interest" description="Disordered" evidence="1">
    <location>
        <begin position="53"/>
        <end position="78"/>
    </location>
</feature>
<dbReference type="EMBL" id="AZGY01000039">
    <property type="protein sequence ID" value="KZZ87294.1"/>
    <property type="molecule type" value="Genomic_DNA"/>
</dbReference>
<dbReference type="Proteomes" id="UP000078544">
    <property type="component" value="Unassembled WGS sequence"/>
</dbReference>
<protein>
    <submittedName>
        <fullName evidence="2">Uncharacterized protein</fullName>
    </submittedName>
</protein>
<proteinExistence type="predicted"/>
<dbReference type="AlphaFoldDB" id="A0A167VB90"/>
<evidence type="ECO:0000256" key="1">
    <source>
        <dbReference type="SAM" id="MobiDB-lite"/>
    </source>
</evidence>
<reference evidence="2 3" key="1">
    <citation type="journal article" date="2016" name="Genome Biol. Evol.">
        <title>Divergent and convergent evolution of fungal pathogenicity.</title>
        <authorList>
            <person name="Shang Y."/>
            <person name="Xiao G."/>
            <person name="Zheng P."/>
            <person name="Cen K."/>
            <person name="Zhan S."/>
            <person name="Wang C."/>
        </authorList>
    </citation>
    <scope>NUCLEOTIDE SEQUENCE [LARGE SCALE GENOMIC DNA]</scope>
    <source>
        <strain evidence="2 3">RCEF 2490</strain>
    </source>
</reference>